<accession>A0A6J5RKI3</accession>
<dbReference type="EMBL" id="LR798428">
    <property type="protein sequence ID" value="CAB5231241.1"/>
    <property type="molecule type" value="Genomic_DNA"/>
</dbReference>
<dbReference type="EMBL" id="LR797071">
    <property type="protein sequence ID" value="CAB4184940.1"/>
    <property type="molecule type" value="Genomic_DNA"/>
</dbReference>
<proteinExistence type="predicted"/>
<protein>
    <submittedName>
        <fullName evidence="3">Uncharacterized protein</fullName>
    </submittedName>
</protein>
<name>A0A6J5RKI3_9CAUD</name>
<evidence type="ECO:0000313" key="2">
    <source>
        <dbReference type="EMBL" id="CAB4184940.1"/>
    </source>
</evidence>
<organism evidence="3">
    <name type="scientific">uncultured Caudovirales phage</name>
    <dbReference type="NCBI Taxonomy" id="2100421"/>
    <lineage>
        <taxon>Viruses</taxon>
        <taxon>Duplodnaviria</taxon>
        <taxon>Heunggongvirae</taxon>
        <taxon>Uroviricota</taxon>
        <taxon>Caudoviricetes</taxon>
        <taxon>Peduoviridae</taxon>
        <taxon>Maltschvirus</taxon>
        <taxon>Maltschvirus maltsch</taxon>
    </lineage>
</organism>
<gene>
    <name evidence="2" type="ORF">UFOVP1131_55</name>
    <name evidence="3" type="ORF">UFOVP1245_7</name>
    <name evidence="4" type="ORF">UFOVP1582_47</name>
    <name evidence="1" type="ORF">UFOVP966_69</name>
</gene>
<dbReference type="EMBL" id="LR796919">
    <property type="protein sequence ID" value="CAB4174687.1"/>
    <property type="molecule type" value="Genomic_DNA"/>
</dbReference>
<sequence>MFTLGSGRLQVGTWISGGLYTQVTGVSVTPSTASGTLPAGTYYVRVAGKNSAGVATPSETYITVLSATGKLTVNWSALTGATDGYNIYVGTVNGYDWKQGAVASGTTTFEVTALTDPAGADLGQYQGMQDIGEIGGDVEFDISYQEREFFGQYNFPIAKAHFGGKSGIRVRGLELDPMRFSRLFSTTVTNNASTSIYPGTLTFRESLNFGTAAVNPLDLSMLRNRPVRCAFSHTRSDDPSKSVNIVAHKACIYQHNIPFTREDIIKVDLEFNLQYDSSTAQIVTITA</sequence>
<evidence type="ECO:0000313" key="3">
    <source>
        <dbReference type="EMBL" id="CAB4192244.1"/>
    </source>
</evidence>
<reference evidence="3" key="1">
    <citation type="submission" date="2020-05" db="EMBL/GenBank/DDBJ databases">
        <authorList>
            <person name="Chiriac C."/>
            <person name="Salcher M."/>
            <person name="Ghai R."/>
            <person name="Kavagutti S V."/>
        </authorList>
    </citation>
    <scope>NUCLEOTIDE SEQUENCE</scope>
</reference>
<dbReference type="EMBL" id="LR797185">
    <property type="protein sequence ID" value="CAB4192244.1"/>
    <property type="molecule type" value="Genomic_DNA"/>
</dbReference>
<evidence type="ECO:0000313" key="1">
    <source>
        <dbReference type="EMBL" id="CAB4174687.1"/>
    </source>
</evidence>
<evidence type="ECO:0000313" key="4">
    <source>
        <dbReference type="EMBL" id="CAB5231241.1"/>
    </source>
</evidence>
<dbReference type="Gene3D" id="2.60.40.10">
    <property type="entry name" value="Immunoglobulins"/>
    <property type="match status" value="1"/>
</dbReference>
<dbReference type="InterPro" id="IPR013783">
    <property type="entry name" value="Ig-like_fold"/>
</dbReference>